<accession>A0AA39XL11</accession>
<keyword evidence="2" id="KW-1133">Transmembrane helix</keyword>
<dbReference type="Proteomes" id="UP001174934">
    <property type="component" value="Unassembled WGS sequence"/>
</dbReference>
<evidence type="ECO:0000313" key="4">
    <source>
        <dbReference type="Proteomes" id="UP001174934"/>
    </source>
</evidence>
<reference evidence="3" key="1">
    <citation type="submission" date="2023-06" db="EMBL/GenBank/DDBJ databases">
        <title>Genome-scale phylogeny and comparative genomics of the fungal order Sordariales.</title>
        <authorList>
            <consortium name="Lawrence Berkeley National Laboratory"/>
            <person name="Hensen N."/>
            <person name="Bonometti L."/>
            <person name="Westerberg I."/>
            <person name="Brannstrom I.O."/>
            <person name="Guillou S."/>
            <person name="Cros-Aarteil S."/>
            <person name="Calhoun S."/>
            <person name="Haridas S."/>
            <person name="Kuo A."/>
            <person name="Mondo S."/>
            <person name="Pangilinan J."/>
            <person name="Riley R."/>
            <person name="LaButti K."/>
            <person name="Andreopoulos B."/>
            <person name="Lipzen A."/>
            <person name="Chen C."/>
            <person name="Yanf M."/>
            <person name="Daum C."/>
            <person name="Ng V."/>
            <person name="Clum A."/>
            <person name="Steindorff A."/>
            <person name="Ohm R."/>
            <person name="Martin F."/>
            <person name="Silar P."/>
            <person name="Natvig D."/>
            <person name="Lalanne C."/>
            <person name="Gautier V."/>
            <person name="Ament-velasquez S.L."/>
            <person name="Kruys A."/>
            <person name="Hutchinson M.I."/>
            <person name="Powell A.J."/>
            <person name="Barry K."/>
            <person name="Miller A.N."/>
            <person name="Grigoriev I.V."/>
            <person name="Debuchy R."/>
            <person name="Gladieux P."/>
            <person name="Thoren M.H."/>
            <person name="Johannesson H."/>
        </authorList>
    </citation>
    <scope>NUCLEOTIDE SEQUENCE</scope>
    <source>
        <strain evidence="3">SMH3391-2</strain>
    </source>
</reference>
<protein>
    <submittedName>
        <fullName evidence="3">Uncharacterized protein</fullName>
    </submittedName>
</protein>
<sequence length="315" mass="35192">MLWSYNFNLLKDEFDIKTWLAIGASIQVAVSLLAPAKYVLVPAALSVFILVSGWVLAYLNLAPNKYMDGVELSRFSLMFPEEDGSRPENFGKQPLAVFIVGIRSNHPLGRLHPMYQKLNDYYDKIYEDAAKYQSTNGYLGRTPDLIPANEYANSNTLFSISYWKSVEDLERFGQTPLHIKSLKFLAFEVNKKHSNDLGVFHEIMICPPTHWEGVYSNMKPWGLALSKFPLPKGGFQGPYLERDPKKINGMWGRMGRKIQQAEADKVMAQLIPEGVATGVLDDVLKSAVVRVPHTPQGSPPRHGGSALASETGMEG</sequence>
<dbReference type="InterPro" id="IPR025444">
    <property type="entry name" value="Monooxy_af470"/>
</dbReference>
<proteinExistence type="predicted"/>
<keyword evidence="4" id="KW-1185">Reference proteome</keyword>
<dbReference type="EMBL" id="JAULSR010000001">
    <property type="protein sequence ID" value="KAK0635859.1"/>
    <property type="molecule type" value="Genomic_DNA"/>
</dbReference>
<keyword evidence="2" id="KW-0812">Transmembrane</keyword>
<dbReference type="Pfam" id="PF13826">
    <property type="entry name" value="Monooxy_af470-like"/>
    <property type="match status" value="1"/>
</dbReference>
<dbReference type="AlphaFoldDB" id="A0AA39XL11"/>
<organism evidence="3 4">
    <name type="scientific">Bombardia bombarda</name>
    <dbReference type="NCBI Taxonomy" id="252184"/>
    <lineage>
        <taxon>Eukaryota</taxon>
        <taxon>Fungi</taxon>
        <taxon>Dikarya</taxon>
        <taxon>Ascomycota</taxon>
        <taxon>Pezizomycotina</taxon>
        <taxon>Sordariomycetes</taxon>
        <taxon>Sordariomycetidae</taxon>
        <taxon>Sordariales</taxon>
        <taxon>Lasiosphaeriaceae</taxon>
        <taxon>Bombardia</taxon>
    </lineage>
</organism>
<gene>
    <name evidence="3" type="ORF">B0T17DRAFT_503358</name>
</gene>
<feature type="region of interest" description="Disordered" evidence="1">
    <location>
        <begin position="291"/>
        <end position="315"/>
    </location>
</feature>
<evidence type="ECO:0000256" key="1">
    <source>
        <dbReference type="SAM" id="MobiDB-lite"/>
    </source>
</evidence>
<feature type="transmembrane region" description="Helical" evidence="2">
    <location>
        <begin position="38"/>
        <end position="59"/>
    </location>
</feature>
<evidence type="ECO:0000256" key="2">
    <source>
        <dbReference type="SAM" id="Phobius"/>
    </source>
</evidence>
<evidence type="ECO:0000313" key="3">
    <source>
        <dbReference type="EMBL" id="KAK0635859.1"/>
    </source>
</evidence>
<name>A0AA39XL11_9PEZI</name>
<keyword evidence="2" id="KW-0472">Membrane</keyword>
<comment type="caution">
    <text evidence="3">The sequence shown here is derived from an EMBL/GenBank/DDBJ whole genome shotgun (WGS) entry which is preliminary data.</text>
</comment>